<evidence type="ECO:0000313" key="2">
    <source>
        <dbReference type="EMBL" id="MBB5635082.1"/>
    </source>
</evidence>
<gene>
    <name evidence="2" type="ORF">HDE68_000967</name>
</gene>
<sequence>MKRTQLILAIILMAGLWQKSNAQDLALPNPSTKQTIIQELGLGKVSITYSRPHVKNRKIFGGLVPFGQVWRTGANEATAITFSENVIVEGHHIPAGTYALFCIPEKELWTIILNRAVGQWGSYTYNQQDDLVRFTIKPEQVTEQQESFTIQFINPTTNSTAMALSWDHTHAAIHIAANDDAKIMANIDQLMSAEKITNLTYFNAIQYYYINNKDNDQALKWISGAEKAFPKRGSYRLFESRFLLRKGDKAGARSAAEEGIRLSKEKHDEEYLRLNEEALELAKK</sequence>
<reference evidence="2 3" key="1">
    <citation type="submission" date="2020-08" db="EMBL/GenBank/DDBJ databases">
        <title>Genomic Encyclopedia of Type Strains, Phase IV (KMG-V): Genome sequencing to study the core and pangenomes of soil and plant-associated prokaryotes.</title>
        <authorList>
            <person name="Whitman W."/>
        </authorList>
    </citation>
    <scope>NUCLEOTIDE SEQUENCE [LARGE SCALE GENOMIC DNA]</scope>
    <source>
        <strain evidence="2 3">S3M1</strain>
    </source>
</reference>
<dbReference type="RefSeq" id="WP_183879412.1">
    <property type="nucleotide sequence ID" value="NZ_JACHCE010000001.1"/>
</dbReference>
<keyword evidence="1" id="KW-0732">Signal</keyword>
<dbReference type="Proteomes" id="UP000537204">
    <property type="component" value="Unassembled WGS sequence"/>
</dbReference>
<organism evidence="2 3">
    <name type="scientific">Pedobacter cryoconitis</name>
    <dbReference type="NCBI Taxonomy" id="188932"/>
    <lineage>
        <taxon>Bacteria</taxon>
        <taxon>Pseudomonadati</taxon>
        <taxon>Bacteroidota</taxon>
        <taxon>Sphingobacteriia</taxon>
        <taxon>Sphingobacteriales</taxon>
        <taxon>Sphingobacteriaceae</taxon>
        <taxon>Pedobacter</taxon>
    </lineage>
</organism>
<accession>A0A7W8ZJC7</accession>
<dbReference type="InterPro" id="IPR021314">
    <property type="entry name" value="DUF2911"/>
</dbReference>
<feature type="signal peptide" evidence="1">
    <location>
        <begin position="1"/>
        <end position="22"/>
    </location>
</feature>
<proteinExistence type="predicted"/>
<evidence type="ECO:0000256" key="1">
    <source>
        <dbReference type="SAM" id="SignalP"/>
    </source>
</evidence>
<dbReference type="AlphaFoldDB" id="A0A7W8ZJC7"/>
<dbReference type="EMBL" id="JACHCE010000001">
    <property type="protein sequence ID" value="MBB5635082.1"/>
    <property type="molecule type" value="Genomic_DNA"/>
</dbReference>
<evidence type="ECO:0008006" key="4">
    <source>
        <dbReference type="Google" id="ProtNLM"/>
    </source>
</evidence>
<protein>
    <recommendedName>
        <fullName evidence="4">DUF2911 domain-containing protein</fullName>
    </recommendedName>
</protein>
<evidence type="ECO:0000313" key="3">
    <source>
        <dbReference type="Proteomes" id="UP000537204"/>
    </source>
</evidence>
<feature type="chain" id="PRO_5031095622" description="DUF2911 domain-containing protein" evidence="1">
    <location>
        <begin position="23"/>
        <end position="284"/>
    </location>
</feature>
<comment type="caution">
    <text evidence="2">The sequence shown here is derived from an EMBL/GenBank/DDBJ whole genome shotgun (WGS) entry which is preliminary data.</text>
</comment>
<name>A0A7W8ZJC7_9SPHI</name>
<dbReference type="Pfam" id="PF11138">
    <property type="entry name" value="DUF2911"/>
    <property type="match status" value="1"/>
</dbReference>